<accession>A0ABU0LZD0</accession>
<gene>
    <name evidence="2" type="ORF">J2Z62_000500</name>
</gene>
<reference evidence="2" key="1">
    <citation type="submission" date="2023-07" db="EMBL/GenBank/DDBJ databases">
        <title>Genomic Encyclopedia of Type Strains, Phase IV (KMG-IV): sequencing the most valuable type-strain genomes for metagenomic binning, comparative biology and taxonomic classification.</title>
        <authorList>
            <person name="Goeker M."/>
        </authorList>
    </citation>
    <scope>NUCLEOTIDE SEQUENCE [LARGE SCALE GENOMIC DNA]</scope>
    <source>
        <strain evidence="2">DSM 21204</strain>
    </source>
</reference>
<evidence type="ECO:0000313" key="2">
    <source>
        <dbReference type="EMBL" id="MDQ0514062.1"/>
    </source>
</evidence>
<feature type="transmembrane region" description="Helical" evidence="1">
    <location>
        <begin position="59"/>
        <end position="81"/>
    </location>
</feature>
<organism evidence="2 3">
    <name type="scientific">Mycoplasmoides fastidiosum</name>
    <dbReference type="NCBI Taxonomy" id="92758"/>
    <lineage>
        <taxon>Bacteria</taxon>
        <taxon>Bacillati</taxon>
        <taxon>Mycoplasmatota</taxon>
        <taxon>Mycoplasmoidales</taxon>
        <taxon>Mycoplasmoidaceae</taxon>
        <taxon>Mycoplasmoides</taxon>
    </lineage>
</organism>
<dbReference type="RefSeq" id="WP_256547246.1">
    <property type="nucleotide sequence ID" value="NZ_CP101809.1"/>
</dbReference>
<name>A0ABU0LZD0_9BACT</name>
<sequence>MESNLKAKINNLFNEFHKKYWVSKTIYVVTNLAIMIMNVVFAILNTRAIQSNAESPLKWIFFTIALINICITFATGFKTLLALTNRVNKSKEQLEQLALIEENPDQYPRRKVVDRLTEMEATEY</sequence>
<keyword evidence="1" id="KW-0472">Membrane</keyword>
<comment type="caution">
    <text evidence="2">The sequence shown here is derived from an EMBL/GenBank/DDBJ whole genome shotgun (WGS) entry which is preliminary data.</text>
</comment>
<keyword evidence="1" id="KW-0812">Transmembrane</keyword>
<keyword evidence="1" id="KW-1133">Transmembrane helix</keyword>
<evidence type="ECO:0000256" key="1">
    <source>
        <dbReference type="SAM" id="Phobius"/>
    </source>
</evidence>
<feature type="transmembrane region" description="Helical" evidence="1">
    <location>
        <begin position="21"/>
        <end position="44"/>
    </location>
</feature>
<dbReference type="Proteomes" id="UP001240643">
    <property type="component" value="Unassembled WGS sequence"/>
</dbReference>
<keyword evidence="3" id="KW-1185">Reference proteome</keyword>
<proteinExistence type="predicted"/>
<dbReference type="EMBL" id="JAUSWO010000001">
    <property type="protein sequence ID" value="MDQ0514062.1"/>
    <property type="molecule type" value="Genomic_DNA"/>
</dbReference>
<protein>
    <submittedName>
        <fullName evidence="2">Integral membrane protein</fullName>
    </submittedName>
</protein>
<evidence type="ECO:0000313" key="3">
    <source>
        <dbReference type="Proteomes" id="UP001240643"/>
    </source>
</evidence>